<evidence type="ECO:0000256" key="4">
    <source>
        <dbReference type="ARBA" id="ARBA00022490"/>
    </source>
</evidence>
<dbReference type="FunFam" id="3.30.740.10:FF:000005">
    <property type="entry name" value="Dynein light chain"/>
    <property type="match status" value="1"/>
</dbReference>
<name>A0AA39LUD5_9BILA</name>
<dbReference type="Gene3D" id="3.30.740.10">
    <property type="entry name" value="Protein Inhibitor Of Neuronal Nitric Oxide Synthase"/>
    <property type="match status" value="1"/>
</dbReference>
<protein>
    <recommendedName>
        <fullName evidence="10">ATP-dependent DNA helicase</fullName>
        <ecNumber evidence="10">5.6.2.3</ecNumber>
    </recommendedName>
</protein>
<dbReference type="InterPro" id="IPR037177">
    <property type="entry name" value="DLC_sf"/>
</dbReference>
<keyword evidence="10" id="KW-0234">DNA repair</keyword>
<dbReference type="Pfam" id="PF01221">
    <property type="entry name" value="Dynein_light"/>
    <property type="match status" value="1"/>
</dbReference>
<keyword evidence="4" id="KW-0963">Cytoplasm</keyword>
<keyword evidence="10" id="KW-0227">DNA damage</keyword>
<proteinExistence type="inferred from homology"/>
<evidence type="ECO:0000256" key="7">
    <source>
        <dbReference type="ARBA" id="ARBA00022927"/>
    </source>
</evidence>
<keyword evidence="10" id="KW-0378">Hydrolase</keyword>
<dbReference type="GO" id="GO:0006281">
    <property type="term" value="P:DNA repair"/>
    <property type="evidence" value="ECO:0007669"/>
    <property type="project" value="UniProtKB-KW"/>
</dbReference>
<comment type="subcellular location">
    <subcellularLocation>
        <location evidence="2">Cytoplasm</location>
        <location evidence="2">Cytoskeleton</location>
    </subcellularLocation>
    <subcellularLocation>
        <location evidence="1">Nucleus</location>
    </subcellularLocation>
</comment>
<evidence type="ECO:0000256" key="3">
    <source>
        <dbReference type="ARBA" id="ARBA00022448"/>
    </source>
</evidence>
<dbReference type="PANTHER" id="PTHR11886:SF35">
    <property type="entry name" value="DYNEIN LIGHT CHAIN"/>
    <property type="match status" value="1"/>
</dbReference>
<evidence type="ECO:0000313" key="12">
    <source>
        <dbReference type="EMBL" id="KAK0409670.1"/>
    </source>
</evidence>
<comment type="catalytic activity">
    <reaction evidence="10">
        <text>ATP + H2O = ADP + phosphate + H(+)</text>
        <dbReference type="Rhea" id="RHEA:13065"/>
        <dbReference type="ChEBI" id="CHEBI:15377"/>
        <dbReference type="ChEBI" id="CHEBI:15378"/>
        <dbReference type="ChEBI" id="CHEBI:30616"/>
        <dbReference type="ChEBI" id="CHEBI:43474"/>
        <dbReference type="ChEBI" id="CHEBI:456216"/>
        <dbReference type="EC" id="5.6.2.3"/>
    </reaction>
</comment>
<keyword evidence="8" id="KW-0206">Cytoskeleton</keyword>
<keyword evidence="3" id="KW-0813">Transport</keyword>
<dbReference type="GO" id="GO:0005874">
    <property type="term" value="C:microtubule"/>
    <property type="evidence" value="ECO:0007669"/>
    <property type="project" value="UniProtKB-KW"/>
</dbReference>
<dbReference type="SMART" id="SM01375">
    <property type="entry name" value="Dynein_light"/>
    <property type="match status" value="1"/>
</dbReference>
<evidence type="ECO:0000256" key="2">
    <source>
        <dbReference type="ARBA" id="ARBA00004245"/>
    </source>
</evidence>
<dbReference type="GO" id="GO:0045505">
    <property type="term" value="F:dynein intermediate chain binding"/>
    <property type="evidence" value="ECO:0007669"/>
    <property type="project" value="TreeGrafter"/>
</dbReference>
<dbReference type="GO" id="GO:0043139">
    <property type="term" value="F:5'-3' DNA helicase activity"/>
    <property type="evidence" value="ECO:0007669"/>
    <property type="project" value="UniProtKB-EC"/>
</dbReference>
<evidence type="ECO:0000256" key="9">
    <source>
        <dbReference type="ARBA" id="ARBA00023242"/>
    </source>
</evidence>
<keyword evidence="10" id="KW-0233">DNA recombination</keyword>
<dbReference type="PANTHER" id="PTHR11886">
    <property type="entry name" value="DYNEIN LIGHT CHAIN"/>
    <property type="match status" value="1"/>
</dbReference>
<dbReference type="GO" id="GO:0005868">
    <property type="term" value="C:cytoplasmic dynein complex"/>
    <property type="evidence" value="ECO:0007669"/>
    <property type="project" value="TreeGrafter"/>
</dbReference>
<dbReference type="SUPFAM" id="SSF54648">
    <property type="entry name" value="DLC"/>
    <property type="match status" value="1"/>
</dbReference>
<dbReference type="InterPro" id="IPR001372">
    <property type="entry name" value="Dynein_light_chain_typ-1/2"/>
</dbReference>
<dbReference type="GO" id="GO:0007017">
    <property type="term" value="P:microtubule-based process"/>
    <property type="evidence" value="ECO:0007669"/>
    <property type="project" value="InterPro"/>
</dbReference>
<dbReference type="GO" id="GO:0000723">
    <property type="term" value="P:telomere maintenance"/>
    <property type="evidence" value="ECO:0007669"/>
    <property type="project" value="InterPro"/>
</dbReference>
<dbReference type="GO" id="GO:0006310">
    <property type="term" value="P:DNA recombination"/>
    <property type="evidence" value="ECO:0007669"/>
    <property type="project" value="UniProtKB-KW"/>
</dbReference>
<dbReference type="GO" id="GO:0005634">
    <property type="term" value="C:nucleus"/>
    <property type="evidence" value="ECO:0007669"/>
    <property type="project" value="UniProtKB-SubCell"/>
</dbReference>
<keyword evidence="13" id="KW-1185">Reference proteome</keyword>
<dbReference type="EC" id="5.6.2.3" evidence="10"/>
<reference evidence="12" key="1">
    <citation type="submission" date="2023-06" db="EMBL/GenBank/DDBJ databases">
        <title>Genomic analysis of the entomopathogenic nematode Steinernema hermaphroditum.</title>
        <authorList>
            <person name="Schwarz E.M."/>
            <person name="Heppert J.K."/>
            <person name="Baniya A."/>
            <person name="Schwartz H.T."/>
            <person name="Tan C.-H."/>
            <person name="Antoshechkin I."/>
            <person name="Sternberg P.W."/>
            <person name="Goodrich-Blair H."/>
            <person name="Dillman A.R."/>
        </authorList>
    </citation>
    <scope>NUCLEOTIDE SEQUENCE</scope>
    <source>
        <strain evidence="12">PS9179</strain>
        <tissue evidence="12">Whole animal</tissue>
    </source>
</reference>
<dbReference type="AlphaFoldDB" id="A0AA39LUD5"/>
<dbReference type="EMBL" id="JAUCMV010000003">
    <property type="protein sequence ID" value="KAK0409670.1"/>
    <property type="molecule type" value="Genomic_DNA"/>
</dbReference>
<keyword evidence="9" id="KW-0539">Nucleus</keyword>
<evidence type="ECO:0000259" key="11">
    <source>
        <dbReference type="Pfam" id="PF05970"/>
    </source>
</evidence>
<keyword evidence="7" id="KW-0653">Protein transport</keyword>
<sequence length="210" mass="24069">MIIAGGDWKQTLPIVKEVRNEGVLSYTLKKSTLWQRFVQFHLKTNMRAIDDPAYADLLLKIGQGDAQLDEDQVEIPQQTLKNTEDEVINFVFPYNEDWSNRSILTVTNEKSLQLCEMVLNNHPGEARTYESKTTDNRAAIKNADLADKMRQEAVECHSTAGEVQPEMDIAAYIKKEFDEKFGPTPHCIDGRDLGSYVTLERKHFVFVVFR</sequence>
<dbReference type="GO" id="GO:0015031">
    <property type="term" value="P:protein transport"/>
    <property type="evidence" value="ECO:0007669"/>
    <property type="project" value="UniProtKB-KW"/>
</dbReference>
<evidence type="ECO:0000256" key="8">
    <source>
        <dbReference type="ARBA" id="ARBA00023212"/>
    </source>
</evidence>
<evidence type="ECO:0000256" key="10">
    <source>
        <dbReference type="RuleBase" id="RU363044"/>
    </source>
</evidence>
<comment type="similarity">
    <text evidence="10">Belongs to the helicase family.</text>
</comment>
<feature type="domain" description="DNA helicase Pif1-like DEAD-box helicase" evidence="11">
    <location>
        <begin position="2"/>
        <end position="68"/>
    </location>
</feature>
<dbReference type="GO" id="GO:0051028">
    <property type="term" value="P:mRNA transport"/>
    <property type="evidence" value="ECO:0007669"/>
    <property type="project" value="UniProtKB-KW"/>
</dbReference>
<comment type="caution">
    <text evidence="12">The sequence shown here is derived from an EMBL/GenBank/DDBJ whole genome shotgun (WGS) entry which is preliminary data.</text>
</comment>
<evidence type="ECO:0000313" key="13">
    <source>
        <dbReference type="Proteomes" id="UP001175271"/>
    </source>
</evidence>
<evidence type="ECO:0000256" key="5">
    <source>
        <dbReference type="ARBA" id="ARBA00022701"/>
    </source>
</evidence>
<evidence type="ECO:0000256" key="6">
    <source>
        <dbReference type="ARBA" id="ARBA00022816"/>
    </source>
</evidence>
<dbReference type="Proteomes" id="UP001175271">
    <property type="component" value="Unassembled WGS sequence"/>
</dbReference>
<accession>A0AA39LUD5</accession>
<keyword evidence="10" id="KW-0547">Nucleotide-binding</keyword>
<dbReference type="InterPro" id="IPR010285">
    <property type="entry name" value="DNA_helicase_pif1-like_DEAD"/>
</dbReference>
<keyword evidence="10" id="KW-0347">Helicase</keyword>
<gene>
    <name evidence="12" type="ORF">QR680_004685</name>
</gene>
<organism evidence="12 13">
    <name type="scientific">Steinernema hermaphroditum</name>
    <dbReference type="NCBI Taxonomy" id="289476"/>
    <lineage>
        <taxon>Eukaryota</taxon>
        <taxon>Metazoa</taxon>
        <taxon>Ecdysozoa</taxon>
        <taxon>Nematoda</taxon>
        <taxon>Chromadorea</taxon>
        <taxon>Rhabditida</taxon>
        <taxon>Tylenchina</taxon>
        <taxon>Panagrolaimomorpha</taxon>
        <taxon>Strongyloidoidea</taxon>
        <taxon>Steinernematidae</taxon>
        <taxon>Steinernema</taxon>
    </lineage>
</organism>
<dbReference type="Pfam" id="PF05970">
    <property type="entry name" value="PIF1"/>
    <property type="match status" value="1"/>
</dbReference>
<comment type="cofactor">
    <cofactor evidence="10">
        <name>Mg(2+)</name>
        <dbReference type="ChEBI" id="CHEBI:18420"/>
    </cofactor>
</comment>
<evidence type="ECO:0000256" key="1">
    <source>
        <dbReference type="ARBA" id="ARBA00004123"/>
    </source>
</evidence>
<keyword evidence="6" id="KW-0509">mRNA transport</keyword>
<keyword evidence="5" id="KW-0493">Microtubule</keyword>
<dbReference type="GO" id="GO:0016787">
    <property type="term" value="F:hydrolase activity"/>
    <property type="evidence" value="ECO:0007669"/>
    <property type="project" value="UniProtKB-KW"/>
</dbReference>
<dbReference type="GO" id="GO:0005524">
    <property type="term" value="F:ATP binding"/>
    <property type="evidence" value="ECO:0007669"/>
    <property type="project" value="UniProtKB-KW"/>
</dbReference>
<keyword evidence="10" id="KW-0067">ATP-binding</keyword>